<dbReference type="Proteomes" id="UP000261704">
    <property type="component" value="Chromosome"/>
</dbReference>
<gene>
    <name evidence="6" type="ORF">BAR1_17585</name>
</gene>
<accession>A0A347UL56</accession>
<proteinExistence type="inferred from homology"/>
<dbReference type="GO" id="GO:0003700">
    <property type="term" value="F:DNA-binding transcription factor activity"/>
    <property type="evidence" value="ECO:0007669"/>
    <property type="project" value="InterPro"/>
</dbReference>
<protein>
    <submittedName>
        <fullName evidence="6">LysR family transcriptional regulator</fullName>
    </submittedName>
</protein>
<keyword evidence="2" id="KW-0805">Transcription regulation</keyword>
<dbReference type="KEGG" id="pamo:BAR1_17585"/>
<evidence type="ECO:0000313" key="7">
    <source>
        <dbReference type="Proteomes" id="UP000261704"/>
    </source>
</evidence>
<dbReference type="SUPFAM" id="SSF53850">
    <property type="entry name" value="Periplasmic binding protein-like II"/>
    <property type="match status" value="1"/>
</dbReference>
<reference evidence="6 7" key="1">
    <citation type="submission" date="2018-09" db="EMBL/GenBank/DDBJ databases">
        <title>Profundibacter amoris BAR1 gen. nov., sp. nov., a new member of the Roseobacter clade isolated at Lokis Castle Vent Field on the Arctic Mid-Oceanic Ridge.</title>
        <authorList>
            <person name="Le Moine Bauer S."/>
            <person name="Sjoeberg A.G."/>
            <person name="L'Haridon S."/>
            <person name="Stokke R."/>
            <person name="Roalkvam I."/>
            <person name="Steen I.H."/>
            <person name="Dahle H."/>
        </authorList>
    </citation>
    <scope>NUCLEOTIDE SEQUENCE [LARGE SCALE GENOMIC DNA]</scope>
    <source>
        <strain evidence="6 7">BAR1</strain>
    </source>
</reference>
<evidence type="ECO:0000256" key="3">
    <source>
        <dbReference type="ARBA" id="ARBA00023125"/>
    </source>
</evidence>
<evidence type="ECO:0000313" key="6">
    <source>
        <dbReference type="EMBL" id="AXX99584.1"/>
    </source>
</evidence>
<organism evidence="6 7">
    <name type="scientific">Profundibacter amoris</name>
    <dbReference type="NCBI Taxonomy" id="2171755"/>
    <lineage>
        <taxon>Bacteria</taxon>
        <taxon>Pseudomonadati</taxon>
        <taxon>Pseudomonadota</taxon>
        <taxon>Alphaproteobacteria</taxon>
        <taxon>Rhodobacterales</taxon>
        <taxon>Paracoccaceae</taxon>
        <taxon>Profundibacter</taxon>
    </lineage>
</organism>
<dbReference type="InterPro" id="IPR005119">
    <property type="entry name" value="LysR_subst-bd"/>
</dbReference>
<dbReference type="PROSITE" id="PS50931">
    <property type="entry name" value="HTH_LYSR"/>
    <property type="match status" value="1"/>
</dbReference>
<dbReference type="SUPFAM" id="SSF46785">
    <property type="entry name" value="Winged helix' DNA-binding domain"/>
    <property type="match status" value="1"/>
</dbReference>
<dbReference type="PANTHER" id="PTHR30427">
    <property type="entry name" value="TRANSCRIPTIONAL ACTIVATOR PROTEIN LYSR"/>
    <property type="match status" value="1"/>
</dbReference>
<keyword evidence="4" id="KW-0804">Transcription</keyword>
<evidence type="ECO:0000259" key="5">
    <source>
        <dbReference type="PROSITE" id="PS50931"/>
    </source>
</evidence>
<dbReference type="Gene3D" id="1.10.10.10">
    <property type="entry name" value="Winged helix-like DNA-binding domain superfamily/Winged helix DNA-binding domain"/>
    <property type="match status" value="1"/>
</dbReference>
<dbReference type="InterPro" id="IPR000847">
    <property type="entry name" value="LysR_HTH_N"/>
</dbReference>
<dbReference type="AlphaFoldDB" id="A0A347UL56"/>
<name>A0A347UL56_9RHOB</name>
<dbReference type="Pfam" id="PF00126">
    <property type="entry name" value="HTH_1"/>
    <property type="match status" value="1"/>
</dbReference>
<sequence>MSLSLRQLQAFNSVASLGSVTGAAAQLGISQPAVSRLLSSFGNSVGFTLFTRHHGRLEPTPEARYLLTEVQQVLEGLQRLETLKRDIPERAAGHLRIACLPGFATSHLPKVLSQFLESKPGVTITLEPDRPERIMEWIIGEQYDCGITDGRPRHPATESKSYGIRTVCIFPKGHPLGEKTEIWPEDIAGERLIHTRRDSAFFKSLEQAFSSRGIKIPTWIEIRQFTAACTFVSQGNGVSVISELDAVQFLDKNVDMRPFRPVVPHTLSVVRPITTSPSIITLEFIEAFVASILPYVISEQESLTI</sequence>
<dbReference type="EMBL" id="CP032125">
    <property type="protein sequence ID" value="AXX99584.1"/>
    <property type="molecule type" value="Genomic_DNA"/>
</dbReference>
<dbReference type="GO" id="GO:0043565">
    <property type="term" value="F:sequence-specific DNA binding"/>
    <property type="evidence" value="ECO:0007669"/>
    <property type="project" value="TreeGrafter"/>
</dbReference>
<dbReference type="PANTHER" id="PTHR30427:SF1">
    <property type="entry name" value="TRANSCRIPTIONAL ACTIVATOR PROTEIN LYSR"/>
    <property type="match status" value="1"/>
</dbReference>
<dbReference type="Gene3D" id="3.40.190.290">
    <property type="match status" value="1"/>
</dbReference>
<comment type="similarity">
    <text evidence="1">Belongs to the LysR transcriptional regulatory family.</text>
</comment>
<dbReference type="Pfam" id="PF03466">
    <property type="entry name" value="LysR_substrate"/>
    <property type="match status" value="1"/>
</dbReference>
<dbReference type="RefSeq" id="WP_118944235.1">
    <property type="nucleotide sequence ID" value="NZ_CP032125.1"/>
</dbReference>
<keyword evidence="3" id="KW-0238">DNA-binding</keyword>
<keyword evidence="7" id="KW-1185">Reference proteome</keyword>
<dbReference type="InterPro" id="IPR036388">
    <property type="entry name" value="WH-like_DNA-bd_sf"/>
</dbReference>
<evidence type="ECO:0000256" key="1">
    <source>
        <dbReference type="ARBA" id="ARBA00009437"/>
    </source>
</evidence>
<evidence type="ECO:0000256" key="2">
    <source>
        <dbReference type="ARBA" id="ARBA00023015"/>
    </source>
</evidence>
<dbReference type="InterPro" id="IPR036390">
    <property type="entry name" value="WH_DNA-bd_sf"/>
</dbReference>
<dbReference type="GO" id="GO:0010628">
    <property type="term" value="P:positive regulation of gene expression"/>
    <property type="evidence" value="ECO:0007669"/>
    <property type="project" value="TreeGrafter"/>
</dbReference>
<dbReference type="OrthoDB" id="9791253at2"/>
<evidence type="ECO:0000256" key="4">
    <source>
        <dbReference type="ARBA" id="ARBA00023163"/>
    </source>
</evidence>
<feature type="domain" description="HTH lysR-type" evidence="5">
    <location>
        <begin position="3"/>
        <end position="60"/>
    </location>
</feature>